<dbReference type="PANTHER" id="PTHR30055:SF234">
    <property type="entry name" value="HTH-TYPE TRANSCRIPTIONAL REGULATOR BETI"/>
    <property type="match status" value="1"/>
</dbReference>
<dbReference type="InterPro" id="IPR050109">
    <property type="entry name" value="HTH-type_TetR-like_transc_reg"/>
</dbReference>
<keyword evidence="3" id="KW-0804">Transcription</keyword>
<keyword evidence="1" id="KW-0805">Transcription regulation</keyword>
<organism evidence="6 7">
    <name type="scientific">Bifidobacterium gallicum DSM 20093 = LMG 11596</name>
    <dbReference type="NCBI Taxonomy" id="561180"/>
    <lineage>
        <taxon>Bacteria</taxon>
        <taxon>Bacillati</taxon>
        <taxon>Actinomycetota</taxon>
        <taxon>Actinomycetes</taxon>
        <taxon>Bifidobacteriales</taxon>
        <taxon>Bifidobacteriaceae</taxon>
        <taxon>Bifidobacterium</taxon>
    </lineage>
</organism>
<dbReference type="Gene3D" id="1.10.10.60">
    <property type="entry name" value="Homeodomain-like"/>
    <property type="match status" value="1"/>
</dbReference>
<dbReference type="STRING" id="561180.BIFGAL_04053"/>
<feature type="domain" description="HTH tetR-type" evidence="5">
    <location>
        <begin position="35"/>
        <end position="95"/>
    </location>
</feature>
<evidence type="ECO:0000256" key="2">
    <source>
        <dbReference type="ARBA" id="ARBA00023125"/>
    </source>
</evidence>
<dbReference type="PANTHER" id="PTHR30055">
    <property type="entry name" value="HTH-TYPE TRANSCRIPTIONAL REGULATOR RUTR"/>
    <property type="match status" value="1"/>
</dbReference>
<dbReference type="Gene3D" id="1.10.357.10">
    <property type="entry name" value="Tetracycline Repressor, domain 2"/>
    <property type="match status" value="1"/>
</dbReference>
<reference evidence="6 7" key="1">
    <citation type="submission" date="2009-11" db="EMBL/GenBank/DDBJ databases">
        <authorList>
            <person name="Weinstock G."/>
            <person name="Sodergren E."/>
            <person name="Clifton S."/>
            <person name="Fulton L."/>
            <person name="Fulton B."/>
            <person name="Courtney L."/>
            <person name="Fronick C."/>
            <person name="Harrison M."/>
            <person name="Strong C."/>
            <person name="Farmer C."/>
            <person name="Delahaunty K."/>
            <person name="Markovic C."/>
            <person name="Hall O."/>
            <person name="Minx P."/>
            <person name="Tomlinson C."/>
            <person name="Mitreva M."/>
            <person name="Nelson J."/>
            <person name="Hou S."/>
            <person name="Wollam A."/>
            <person name="Pepin K.H."/>
            <person name="Johnson M."/>
            <person name="Bhonagiri V."/>
            <person name="Nash W.E."/>
            <person name="Warren W."/>
            <person name="Chinwalla A."/>
            <person name="Mardis E.R."/>
            <person name="Wilson R.K."/>
        </authorList>
    </citation>
    <scope>NUCLEOTIDE SEQUENCE [LARGE SCALE GENOMIC DNA]</scope>
    <source>
        <strain evidence="6 7">DSM 20093</strain>
    </source>
</reference>
<evidence type="ECO:0000313" key="6">
    <source>
        <dbReference type="EMBL" id="EFA22294.1"/>
    </source>
</evidence>
<dbReference type="AlphaFoldDB" id="D1NW08"/>
<evidence type="ECO:0000256" key="1">
    <source>
        <dbReference type="ARBA" id="ARBA00023015"/>
    </source>
</evidence>
<name>D1NW08_9BIFI</name>
<dbReference type="EMBL" id="ABXB03000004">
    <property type="protein sequence ID" value="EFA22294.1"/>
    <property type="molecule type" value="Genomic_DNA"/>
</dbReference>
<dbReference type="SUPFAM" id="SSF46689">
    <property type="entry name" value="Homeodomain-like"/>
    <property type="match status" value="1"/>
</dbReference>
<dbReference type="SUPFAM" id="SSF48498">
    <property type="entry name" value="Tetracyclin repressor-like, C-terminal domain"/>
    <property type="match status" value="1"/>
</dbReference>
<gene>
    <name evidence="6" type="ORF">BIFGAL_04053</name>
</gene>
<dbReference type="InterPro" id="IPR009057">
    <property type="entry name" value="Homeodomain-like_sf"/>
</dbReference>
<proteinExistence type="predicted"/>
<dbReference type="Pfam" id="PF00440">
    <property type="entry name" value="TetR_N"/>
    <property type="match status" value="1"/>
</dbReference>
<keyword evidence="2 4" id="KW-0238">DNA-binding</keyword>
<dbReference type="GO" id="GO:0003700">
    <property type="term" value="F:DNA-binding transcription factor activity"/>
    <property type="evidence" value="ECO:0007669"/>
    <property type="project" value="TreeGrafter"/>
</dbReference>
<comment type="caution">
    <text evidence="6">The sequence shown here is derived from an EMBL/GenBank/DDBJ whole genome shotgun (WGS) entry which is preliminary data.</text>
</comment>
<evidence type="ECO:0000256" key="3">
    <source>
        <dbReference type="ARBA" id="ARBA00023163"/>
    </source>
</evidence>
<accession>D1NW08</accession>
<dbReference type="eggNOG" id="COG1309">
    <property type="taxonomic scope" value="Bacteria"/>
</dbReference>
<sequence length="225" mass="24644">MTAAMCGRAEIQHIQPKEGAMAVPMMTQRRQRRREATDRKIADAVMAILVEDGVAAVTIEEVARRSGVAKTTIYRRYRNTEDLLNKLPLTIGEPLPLDDLDASPEGVVALLTRLLHGFDEHFGLRAVGLVLSSRNTVLRGLALQVLEPAEQRFAAFVRRGQQAHVFLAELDVPFLFRTLLGSMLANRALAPTDDDDWVGSVAALLWQALTGEPAVRATQGAPSRA</sequence>
<dbReference type="Proteomes" id="UP000003656">
    <property type="component" value="Unassembled WGS sequence"/>
</dbReference>
<dbReference type="InterPro" id="IPR001647">
    <property type="entry name" value="HTH_TetR"/>
</dbReference>
<feature type="DNA-binding region" description="H-T-H motif" evidence="4">
    <location>
        <begin position="58"/>
        <end position="77"/>
    </location>
</feature>
<dbReference type="PROSITE" id="PS50977">
    <property type="entry name" value="HTH_TETR_2"/>
    <property type="match status" value="1"/>
</dbReference>
<dbReference type="GO" id="GO:0000976">
    <property type="term" value="F:transcription cis-regulatory region binding"/>
    <property type="evidence" value="ECO:0007669"/>
    <property type="project" value="TreeGrafter"/>
</dbReference>
<evidence type="ECO:0000259" key="5">
    <source>
        <dbReference type="PROSITE" id="PS50977"/>
    </source>
</evidence>
<evidence type="ECO:0000313" key="7">
    <source>
        <dbReference type="Proteomes" id="UP000003656"/>
    </source>
</evidence>
<dbReference type="InterPro" id="IPR036271">
    <property type="entry name" value="Tet_transcr_reg_TetR-rel_C_sf"/>
</dbReference>
<evidence type="ECO:0000256" key="4">
    <source>
        <dbReference type="PROSITE-ProRule" id="PRU00335"/>
    </source>
</evidence>
<protein>
    <submittedName>
        <fullName evidence="6">Transcriptional regulator, TetR family</fullName>
    </submittedName>
</protein>
<dbReference type="OrthoDB" id="9796019at2"/>
<dbReference type="PRINTS" id="PR00455">
    <property type="entry name" value="HTHTETR"/>
</dbReference>